<comment type="caution">
    <text evidence="1">The sequence shown here is derived from an EMBL/GenBank/DDBJ whole genome shotgun (WGS) entry which is preliminary data.</text>
</comment>
<accession>A0A162J5W6</accession>
<protein>
    <recommendedName>
        <fullName evidence="3">Spo0E like sporulation regulatory protein</fullName>
    </recommendedName>
</protein>
<dbReference type="Pfam" id="PF09388">
    <property type="entry name" value="SpoOE-like"/>
    <property type="match status" value="1"/>
</dbReference>
<evidence type="ECO:0000313" key="2">
    <source>
        <dbReference type="Proteomes" id="UP000077407"/>
    </source>
</evidence>
<dbReference type="AlphaFoldDB" id="A0A162J5W6"/>
<evidence type="ECO:0000313" key="1">
    <source>
        <dbReference type="EMBL" id="OAA90755.1"/>
    </source>
</evidence>
<dbReference type="EMBL" id="LITT01000010">
    <property type="protein sequence ID" value="OAA90755.1"/>
    <property type="molecule type" value="Genomic_DNA"/>
</dbReference>
<dbReference type="PATRIC" id="fig|1538.10.peg.1567"/>
<dbReference type="SUPFAM" id="SSF140500">
    <property type="entry name" value="BAS1536-like"/>
    <property type="match status" value="1"/>
</dbReference>
<organism evidence="1 2">
    <name type="scientific">Clostridium ljungdahlii</name>
    <dbReference type="NCBI Taxonomy" id="1538"/>
    <lineage>
        <taxon>Bacteria</taxon>
        <taxon>Bacillati</taxon>
        <taxon>Bacillota</taxon>
        <taxon>Clostridia</taxon>
        <taxon>Eubacteriales</taxon>
        <taxon>Clostridiaceae</taxon>
        <taxon>Clostridium</taxon>
    </lineage>
</organism>
<gene>
    <name evidence="1" type="ORF">WY13_01059</name>
</gene>
<evidence type="ECO:0008006" key="3">
    <source>
        <dbReference type="Google" id="ProtNLM"/>
    </source>
</evidence>
<dbReference type="InterPro" id="IPR018540">
    <property type="entry name" value="Spo0E-like"/>
</dbReference>
<dbReference type="Proteomes" id="UP000077407">
    <property type="component" value="Unassembled WGS sequence"/>
</dbReference>
<dbReference type="GO" id="GO:0043937">
    <property type="term" value="P:regulation of sporulation"/>
    <property type="evidence" value="ECO:0007669"/>
    <property type="project" value="InterPro"/>
</dbReference>
<dbReference type="RefSeq" id="WP_063554632.1">
    <property type="nucleotide sequence ID" value="NZ_LITT01000010.1"/>
</dbReference>
<reference evidence="1 2" key="1">
    <citation type="journal article" date="2015" name="Biotechnol. Bioeng.">
        <title>Genome sequence and phenotypic characterization of Caulobacter segnis.</title>
        <authorList>
            <person name="Patel S."/>
            <person name="Fletcher B."/>
            <person name="Scott D.C."/>
            <person name="Ely B."/>
        </authorList>
    </citation>
    <scope>NUCLEOTIDE SEQUENCE [LARGE SCALE GENOMIC DNA]</scope>
    <source>
        <strain evidence="1 2">ERI-2</strain>
    </source>
</reference>
<proteinExistence type="predicted"/>
<dbReference type="InterPro" id="IPR037208">
    <property type="entry name" value="Spo0E-like_sf"/>
</dbReference>
<name>A0A162J5W6_9CLOT</name>
<sequence length="62" mass="7388">MNEVKNRLTIKEKIENLREKLNNDIIKNIECKDIERNKDILAASEELDNVIVDYIKNFNQEI</sequence>